<accession>A0A6J4VPT6</accession>
<keyword evidence="1" id="KW-0378">Hydrolase</keyword>
<dbReference type="PANTHER" id="PTHR43283:SF11">
    <property type="entry name" value="BETA-LACTAMASE-RELATED DOMAIN-CONTAINING PROTEIN"/>
    <property type="match status" value="1"/>
</dbReference>
<dbReference type="PANTHER" id="PTHR43283">
    <property type="entry name" value="BETA-LACTAMASE-RELATED"/>
    <property type="match status" value="1"/>
</dbReference>
<dbReference type="EMBL" id="CADCWF010000367">
    <property type="protein sequence ID" value="CAA9584030.1"/>
    <property type="molecule type" value="Genomic_DNA"/>
</dbReference>
<dbReference type="InterPro" id="IPR001466">
    <property type="entry name" value="Beta-lactam-related"/>
</dbReference>
<name>A0A6J4VPT6_9BACT</name>
<dbReference type="GO" id="GO:0016787">
    <property type="term" value="F:hydrolase activity"/>
    <property type="evidence" value="ECO:0007669"/>
    <property type="project" value="UniProtKB-KW"/>
</dbReference>
<dbReference type="Gene3D" id="3.40.710.10">
    <property type="entry name" value="DD-peptidase/beta-lactamase superfamily"/>
    <property type="match status" value="1"/>
</dbReference>
<dbReference type="Pfam" id="PF00144">
    <property type="entry name" value="Beta-lactamase"/>
    <property type="match status" value="1"/>
</dbReference>
<organism evidence="3">
    <name type="scientific">uncultured Thermomicrobiales bacterium</name>
    <dbReference type="NCBI Taxonomy" id="1645740"/>
    <lineage>
        <taxon>Bacteria</taxon>
        <taxon>Pseudomonadati</taxon>
        <taxon>Thermomicrobiota</taxon>
        <taxon>Thermomicrobia</taxon>
        <taxon>Thermomicrobiales</taxon>
        <taxon>environmental samples</taxon>
    </lineage>
</organism>
<evidence type="ECO:0000259" key="2">
    <source>
        <dbReference type="Pfam" id="PF00144"/>
    </source>
</evidence>
<dbReference type="InterPro" id="IPR012338">
    <property type="entry name" value="Beta-lactam/transpept-like"/>
</dbReference>
<dbReference type="AlphaFoldDB" id="A0A6J4VPT6"/>
<evidence type="ECO:0000256" key="1">
    <source>
        <dbReference type="ARBA" id="ARBA00022801"/>
    </source>
</evidence>
<reference evidence="3" key="1">
    <citation type="submission" date="2020-02" db="EMBL/GenBank/DDBJ databases">
        <authorList>
            <person name="Meier V. D."/>
        </authorList>
    </citation>
    <scope>NUCLEOTIDE SEQUENCE</scope>
    <source>
        <strain evidence="3">AVDCRST_MAG59</strain>
    </source>
</reference>
<dbReference type="SUPFAM" id="SSF56601">
    <property type="entry name" value="beta-lactamase/transpeptidase-like"/>
    <property type="match status" value="1"/>
</dbReference>
<feature type="domain" description="Beta-lactamase-related" evidence="2">
    <location>
        <begin position="20"/>
        <end position="353"/>
    </location>
</feature>
<proteinExistence type="predicted"/>
<dbReference type="InterPro" id="IPR050789">
    <property type="entry name" value="Diverse_Enzym_Activities"/>
</dbReference>
<sequence>MGERERIAERLTAIDGWIGGQGAMGVGAAVWWRGAVVAERYVGEARPGILVGPRTVFPLASVTKPVVAAAIMTLVEDGTIGLDEAVARFVPEFRRGPERDTAGVDPTLERQRQSITVHHLMCHVSGLPEDVGGREERFAIETSLDAIVDTMCHLPLQSVPGAVLRYSNAGYGVLGRLVERVAERSIWEIAAARIFAPLGLEDTLVQPGDDDLPRLARLADVTNAGTALEAYNGAWWKGLAVPWAGLYGSPRDLVTVAGAFLPNGPRVLSSAGVAAMTTDQTGGVPGGVESAKTHWPVGRWGLGWEVKGEKRRHWTGDLTSPLTFCHFGQAGTLLWADPAHDLALAVFANRAVSHMWTFILARWARLSNALVAAVS</sequence>
<evidence type="ECO:0000313" key="3">
    <source>
        <dbReference type="EMBL" id="CAA9584030.1"/>
    </source>
</evidence>
<gene>
    <name evidence="3" type="ORF">AVDCRST_MAG59-5208</name>
</gene>
<protein>
    <recommendedName>
        <fullName evidence="2">Beta-lactamase-related domain-containing protein</fullName>
    </recommendedName>
</protein>